<feature type="region of interest" description="Disordered" evidence="2">
    <location>
        <begin position="1"/>
        <end position="50"/>
    </location>
</feature>
<protein>
    <recommendedName>
        <fullName evidence="5">Protein BCCIP homolog</fullName>
    </recommendedName>
</protein>
<organism evidence="3 4">
    <name type="scientific">Apatococcus fuscideae</name>
    <dbReference type="NCBI Taxonomy" id="2026836"/>
    <lineage>
        <taxon>Eukaryota</taxon>
        <taxon>Viridiplantae</taxon>
        <taxon>Chlorophyta</taxon>
        <taxon>core chlorophytes</taxon>
        <taxon>Trebouxiophyceae</taxon>
        <taxon>Chlorellales</taxon>
        <taxon>Chlorellaceae</taxon>
        <taxon>Apatococcus</taxon>
    </lineage>
</organism>
<keyword evidence="4" id="KW-1185">Reference proteome</keyword>
<dbReference type="AlphaFoldDB" id="A0AAW1TC81"/>
<dbReference type="GO" id="GO:0005634">
    <property type="term" value="C:nucleus"/>
    <property type="evidence" value="ECO:0007669"/>
    <property type="project" value="TreeGrafter"/>
</dbReference>
<reference evidence="3 4" key="1">
    <citation type="journal article" date="2024" name="Nat. Commun.">
        <title>Phylogenomics reveals the evolutionary origins of lichenization in chlorophyte algae.</title>
        <authorList>
            <person name="Puginier C."/>
            <person name="Libourel C."/>
            <person name="Otte J."/>
            <person name="Skaloud P."/>
            <person name="Haon M."/>
            <person name="Grisel S."/>
            <person name="Petersen M."/>
            <person name="Berrin J.G."/>
            <person name="Delaux P.M."/>
            <person name="Dal Grande F."/>
            <person name="Keller J."/>
        </authorList>
    </citation>
    <scope>NUCLEOTIDE SEQUENCE [LARGE SCALE GENOMIC DNA]</scope>
    <source>
        <strain evidence="3 4">SAG 2523</strain>
    </source>
</reference>
<dbReference type="InterPro" id="IPR025602">
    <property type="entry name" value="BCP1_family"/>
</dbReference>
<feature type="compositionally biased region" description="Low complexity" evidence="2">
    <location>
        <begin position="15"/>
        <end position="32"/>
    </location>
</feature>
<dbReference type="Proteomes" id="UP001485043">
    <property type="component" value="Unassembled WGS sequence"/>
</dbReference>
<gene>
    <name evidence="3" type="ORF">WJX84_011170</name>
</gene>
<evidence type="ECO:0000256" key="2">
    <source>
        <dbReference type="SAM" id="MobiDB-lite"/>
    </source>
</evidence>
<evidence type="ECO:0008006" key="5">
    <source>
        <dbReference type="Google" id="ProtNLM"/>
    </source>
</evidence>
<dbReference type="Pfam" id="PF13862">
    <property type="entry name" value="BCCIP"/>
    <property type="match status" value="1"/>
</dbReference>
<evidence type="ECO:0000256" key="1">
    <source>
        <dbReference type="ARBA" id="ARBA00006781"/>
    </source>
</evidence>
<comment type="similarity">
    <text evidence="1">Belongs to the BCP1 family.</text>
</comment>
<evidence type="ECO:0000313" key="3">
    <source>
        <dbReference type="EMBL" id="KAK9867431.1"/>
    </source>
</evidence>
<dbReference type="PANTHER" id="PTHR13261:SF0">
    <property type="entry name" value="BRCA2 AND CDKN1A-INTERACTING PROTEIN"/>
    <property type="match status" value="1"/>
</dbReference>
<dbReference type="PANTHER" id="PTHR13261">
    <property type="entry name" value="BRCA2 AND CDKN1A INTERACTING PROTEIN"/>
    <property type="match status" value="1"/>
</dbReference>
<proteinExistence type="inferred from homology"/>
<dbReference type="EMBL" id="JALJOV010000088">
    <property type="protein sequence ID" value="KAK9867431.1"/>
    <property type="molecule type" value="Genomic_DNA"/>
</dbReference>
<evidence type="ECO:0000313" key="4">
    <source>
        <dbReference type="Proteomes" id="UP001485043"/>
    </source>
</evidence>
<name>A0AAW1TC81_9CHLO</name>
<sequence>MASQKKRKLAPPPESCSSSSGSEAKSSDLSNSDSDEAERSSDSENGSDINVDLEFFDPQEADFQGLKSLLHLLLDGKEYGSSELVDTIIKQARVGSVIRTGEDGDPLGLITVLNTRRYAELQCMRQILGFLIQNAPTSEDGAKLQQVWEADGTGLMLTERLANTPPQLAPPLIQSVFEEIHWALEDEPTQAGAEGLLQVQRLPGAKKVVFARPEDEYFHKHAEWSFTFPVANRAIEKDELRQLRMVMCLKPAKLRAARRELDEVVGNPVADLAAA</sequence>
<accession>A0AAW1TC81</accession>
<comment type="caution">
    <text evidence="3">The sequence shown here is derived from an EMBL/GenBank/DDBJ whole genome shotgun (WGS) entry which is preliminary data.</text>
</comment>